<dbReference type="Pfam" id="PF07992">
    <property type="entry name" value="Pyr_redox_2"/>
    <property type="match status" value="1"/>
</dbReference>
<keyword evidence="4" id="KW-0274">FAD</keyword>
<dbReference type="Gene3D" id="3.30.390.30">
    <property type="match status" value="1"/>
</dbReference>
<keyword evidence="5" id="KW-0560">Oxidoreductase</keyword>
<dbReference type="PANTHER" id="PTHR43429:SF1">
    <property type="entry name" value="NAD(P)H SULFUR OXIDOREDUCTASE (COA-DEPENDENT)"/>
    <property type="match status" value="1"/>
</dbReference>
<keyword evidence="6" id="KW-0676">Redox-active center</keyword>
<evidence type="ECO:0000256" key="4">
    <source>
        <dbReference type="ARBA" id="ARBA00022827"/>
    </source>
</evidence>
<dbReference type="PRINTS" id="PR00368">
    <property type="entry name" value="FADPNR"/>
</dbReference>
<organism evidence="9 10">
    <name type="scientific">Hungatella hathewayi WAL-18680</name>
    <dbReference type="NCBI Taxonomy" id="742737"/>
    <lineage>
        <taxon>Bacteria</taxon>
        <taxon>Bacillati</taxon>
        <taxon>Bacillota</taxon>
        <taxon>Clostridia</taxon>
        <taxon>Lachnospirales</taxon>
        <taxon>Lachnospiraceae</taxon>
        <taxon>Hungatella</taxon>
    </lineage>
</organism>
<dbReference type="HOGENOM" id="CLU_003291_1_3_9"/>
<reference evidence="9 10" key="1">
    <citation type="submission" date="2011-08" db="EMBL/GenBank/DDBJ databases">
        <title>The Genome Sequence of Clostridium hathewayi WAL-18680.</title>
        <authorList>
            <consortium name="The Broad Institute Genome Sequencing Platform"/>
            <person name="Earl A."/>
            <person name="Ward D."/>
            <person name="Feldgarden M."/>
            <person name="Gevers D."/>
            <person name="Finegold S.M."/>
            <person name="Summanen P.H."/>
            <person name="Molitoris D.R."/>
            <person name="Song M."/>
            <person name="Daigneault M."/>
            <person name="Allen-Vercoe E."/>
            <person name="Young S.K."/>
            <person name="Zeng Q."/>
            <person name="Gargeya S."/>
            <person name="Fitzgerald M."/>
            <person name="Haas B."/>
            <person name="Abouelleil A."/>
            <person name="Alvarado L."/>
            <person name="Arachchi H.M."/>
            <person name="Berlin A."/>
            <person name="Brown A."/>
            <person name="Chapman S.B."/>
            <person name="Chen Z."/>
            <person name="Dunbar C."/>
            <person name="Freedman E."/>
            <person name="Gearin G."/>
            <person name="Gellesch M."/>
            <person name="Goldberg J."/>
            <person name="Griggs A."/>
            <person name="Gujja S."/>
            <person name="Heiman D."/>
            <person name="Howarth C."/>
            <person name="Larson L."/>
            <person name="Lui A."/>
            <person name="MacDonald P.J.P."/>
            <person name="Montmayeur A."/>
            <person name="Murphy C."/>
            <person name="Neiman D."/>
            <person name="Pearson M."/>
            <person name="Priest M."/>
            <person name="Roberts A."/>
            <person name="Saif S."/>
            <person name="Shea T."/>
            <person name="Shenoy N."/>
            <person name="Sisk P."/>
            <person name="Stolte C."/>
            <person name="Sykes S."/>
            <person name="Wortman J."/>
            <person name="Nusbaum C."/>
            <person name="Birren B."/>
        </authorList>
    </citation>
    <scope>NUCLEOTIDE SEQUENCE [LARGE SCALE GENOMIC DNA]</scope>
    <source>
        <strain evidence="9 10">WAL-18680</strain>
    </source>
</reference>
<comment type="caution">
    <text evidence="9">The sequence shown here is derived from an EMBL/GenBank/DDBJ whole genome shotgun (WGS) entry which is preliminary data.</text>
</comment>
<dbReference type="InterPro" id="IPR023753">
    <property type="entry name" value="FAD/NAD-binding_dom"/>
</dbReference>
<dbReference type="SUPFAM" id="SSF55424">
    <property type="entry name" value="FAD/NAD-linked reductases, dimerisation (C-terminal) domain"/>
    <property type="match status" value="1"/>
</dbReference>
<dbReference type="InterPro" id="IPR016156">
    <property type="entry name" value="FAD/NAD-linked_Rdtase_dimer_sf"/>
</dbReference>
<dbReference type="InterPro" id="IPR004099">
    <property type="entry name" value="Pyr_nucl-diS_OxRdtase_dimer"/>
</dbReference>
<evidence type="ECO:0000256" key="6">
    <source>
        <dbReference type="ARBA" id="ARBA00023284"/>
    </source>
</evidence>
<evidence type="ECO:0000313" key="10">
    <source>
        <dbReference type="Proteomes" id="UP000005384"/>
    </source>
</evidence>
<feature type="domain" description="Pyridine nucleotide-disulphide oxidoreductase dimerisation" evidence="7">
    <location>
        <begin position="293"/>
        <end position="390"/>
    </location>
</feature>
<proteinExistence type="inferred from homology"/>
<keyword evidence="3" id="KW-0285">Flavoprotein</keyword>
<evidence type="ECO:0000256" key="2">
    <source>
        <dbReference type="ARBA" id="ARBA00009130"/>
    </source>
</evidence>
<dbReference type="OrthoDB" id="9802028at2"/>
<evidence type="ECO:0000313" key="9">
    <source>
        <dbReference type="EMBL" id="EHI59990.1"/>
    </source>
</evidence>
<evidence type="ECO:0000256" key="1">
    <source>
        <dbReference type="ARBA" id="ARBA00001974"/>
    </source>
</evidence>
<evidence type="ECO:0000256" key="5">
    <source>
        <dbReference type="ARBA" id="ARBA00023002"/>
    </source>
</evidence>
<sequence length="411" mass="44170">MKIIIIGGVTAGMSAVSKITGGSRAEVVVYEKGAICSCGTCGLPYYLANREADIRQAVAAMEETLRTSGVTAHCRHEVLSVACDRKQVTVRNLDNGQVFDDHYDKLVIAAGSHNLIPDVPGVEKVGVQVLKTVEDVIFLREFTKTPFVHDITIIGGSFAGLELAKAFLKMGRSVRIIEKEDQLLPTFDREVSAMIQRELEESGVKIHLRETLRGFTGGTFIEKTETSRGSYDTDLAMMAVGVAPNTGCLTGSGISMTPQGEIIINKSMETNVPDVYAVGDCTRSLEGSLRTSSLKMADLEIARTGLTEQEAKKQGGMGSRVKTALVTANDRPGLCPNANQITVKMVYDGASGRILGAQAWGKKNVIARINMFAVAIESGMTPEQLGNVDFSYSSAASSIWDPVQVVCHDAR</sequence>
<dbReference type="PATRIC" id="fig|742737.3.peg.2078"/>
<dbReference type="RefSeq" id="WP_006780037.1">
    <property type="nucleotide sequence ID" value="NZ_CP040506.1"/>
</dbReference>
<dbReference type="GO" id="GO:0016491">
    <property type="term" value="F:oxidoreductase activity"/>
    <property type="evidence" value="ECO:0007669"/>
    <property type="project" value="UniProtKB-KW"/>
</dbReference>
<dbReference type="PRINTS" id="PR00411">
    <property type="entry name" value="PNDRDTASEI"/>
</dbReference>
<comment type="cofactor">
    <cofactor evidence="1">
        <name>FAD</name>
        <dbReference type="ChEBI" id="CHEBI:57692"/>
    </cofactor>
</comment>
<feature type="domain" description="FAD/NAD(P)-binding" evidence="8">
    <location>
        <begin position="1"/>
        <end position="284"/>
    </location>
</feature>
<dbReference type="SUPFAM" id="SSF51905">
    <property type="entry name" value="FAD/NAD(P)-binding domain"/>
    <property type="match status" value="2"/>
</dbReference>
<comment type="similarity">
    <text evidence="2">Belongs to the class-III pyridine nucleotide-disulfide oxidoreductase family.</text>
</comment>
<dbReference type="EMBL" id="ADLN01000040">
    <property type="protein sequence ID" value="EHI59990.1"/>
    <property type="molecule type" value="Genomic_DNA"/>
</dbReference>
<dbReference type="Pfam" id="PF02852">
    <property type="entry name" value="Pyr_redox_dim"/>
    <property type="match status" value="1"/>
</dbReference>
<dbReference type="PANTHER" id="PTHR43429">
    <property type="entry name" value="PYRIDINE NUCLEOTIDE-DISULFIDE OXIDOREDUCTASE DOMAIN-CONTAINING"/>
    <property type="match status" value="1"/>
</dbReference>
<evidence type="ECO:0008006" key="11">
    <source>
        <dbReference type="Google" id="ProtNLM"/>
    </source>
</evidence>
<evidence type="ECO:0000256" key="3">
    <source>
        <dbReference type="ARBA" id="ARBA00022630"/>
    </source>
</evidence>
<accession>G5IEY0</accession>
<keyword evidence="10" id="KW-1185">Reference proteome</keyword>
<dbReference type="Proteomes" id="UP000005384">
    <property type="component" value="Unassembled WGS sequence"/>
</dbReference>
<dbReference type="Gene3D" id="3.50.50.60">
    <property type="entry name" value="FAD/NAD(P)-binding domain"/>
    <property type="match status" value="2"/>
</dbReference>
<protein>
    <recommendedName>
        <fullName evidence="11">FAD/NAD(P)-binding domain-containing protein</fullName>
    </recommendedName>
</protein>
<dbReference type="InterPro" id="IPR036188">
    <property type="entry name" value="FAD/NAD-bd_sf"/>
</dbReference>
<evidence type="ECO:0000259" key="7">
    <source>
        <dbReference type="Pfam" id="PF02852"/>
    </source>
</evidence>
<evidence type="ECO:0000259" key="8">
    <source>
        <dbReference type="Pfam" id="PF07992"/>
    </source>
</evidence>
<dbReference type="AlphaFoldDB" id="G5IEY0"/>
<dbReference type="InterPro" id="IPR050260">
    <property type="entry name" value="FAD-bd_OxRdtase"/>
</dbReference>
<gene>
    <name evidence="9" type="ORF">HMPREF9473_02057</name>
</gene>
<name>G5IEY0_9FIRM</name>